<dbReference type="InterPro" id="IPR018713">
    <property type="entry name" value="MPAB/Lcp_cat_dom"/>
</dbReference>
<comment type="caution">
    <text evidence="2">The sequence shown here is derived from an EMBL/GenBank/DDBJ whole genome shotgun (WGS) entry which is preliminary data.</text>
</comment>
<dbReference type="Pfam" id="PF09995">
    <property type="entry name" value="MPAB_Lcp_cat"/>
    <property type="match status" value="1"/>
</dbReference>
<dbReference type="PANTHER" id="PTHR37539:SF1">
    <property type="entry name" value="ER-BOUND OXYGENASE MPAB_MPAB'_RUBBER OXYGENASE CATALYTIC DOMAIN-CONTAINING PROTEIN"/>
    <property type="match status" value="1"/>
</dbReference>
<accession>A0ABQ3IBY6</accession>
<dbReference type="InterPro" id="IPR037473">
    <property type="entry name" value="Lcp-like"/>
</dbReference>
<evidence type="ECO:0000313" key="3">
    <source>
        <dbReference type="Proteomes" id="UP000658258"/>
    </source>
</evidence>
<feature type="domain" description="ER-bound oxygenase mpaB/mpaB'/Rubber oxygenase catalytic" evidence="1">
    <location>
        <begin position="109"/>
        <end position="321"/>
    </location>
</feature>
<sequence>MGKYEHISKARLEEYRLVADDPADAVIEAYFPDQKQALWSIINGLEDNGSNLAPEALPSLQHLYEQMQQEAKGFSVSLLQQGQAFFNAHASDIMLLLGLLSLPYCYAAANGAEVLVRSKRIVEEPERRLFETAEFVFDVSAKGAFGPKGKALPQLLKVRLMHATARWYAKRSGSWSVKEWGEPINQEDMAGTNLAFSLIVIRGLKKLAKKPSSKAALEYIVYWNCIGRLLGLHEELLPKSNKEAYLLERNIRERQFRASSAGQQLTSSLLKYFEQATYNSPIKGKSQAFVAFLLGPEVARLVGVSTSRLDIATFQPYRWFFQLQAALNRRSDSYALALKQFRKASALLKP</sequence>
<proteinExistence type="predicted"/>
<evidence type="ECO:0000259" key="1">
    <source>
        <dbReference type="Pfam" id="PF09995"/>
    </source>
</evidence>
<protein>
    <recommendedName>
        <fullName evidence="1">ER-bound oxygenase mpaB/mpaB'/Rubber oxygenase catalytic domain-containing protein</fullName>
    </recommendedName>
</protein>
<reference evidence="3" key="1">
    <citation type="journal article" date="2019" name="Int. J. Syst. Evol. Microbiol.">
        <title>The Global Catalogue of Microorganisms (GCM) 10K type strain sequencing project: providing services to taxonomists for standard genome sequencing and annotation.</title>
        <authorList>
            <consortium name="The Broad Institute Genomics Platform"/>
            <consortium name="The Broad Institute Genome Sequencing Center for Infectious Disease"/>
            <person name="Wu L."/>
            <person name="Ma J."/>
        </authorList>
    </citation>
    <scope>NUCLEOTIDE SEQUENCE [LARGE SCALE GENOMIC DNA]</scope>
    <source>
        <strain evidence="3">CGMCC 1.15111</strain>
    </source>
</reference>
<dbReference type="PANTHER" id="PTHR37539">
    <property type="entry name" value="SECRETED PROTEIN-RELATED"/>
    <property type="match status" value="1"/>
</dbReference>
<dbReference type="EMBL" id="BNAG01000004">
    <property type="protein sequence ID" value="GHE72465.1"/>
    <property type="molecule type" value="Genomic_DNA"/>
</dbReference>
<name>A0ABQ3IBY6_9BACT</name>
<dbReference type="RefSeq" id="WP_189631196.1">
    <property type="nucleotide sequence ID" value="NZ_BNAG01000004.1"/>
</dbReference>
<gene>
    <name evidence="2" type="ORF">GCM10011340_30990</name>
</gene>
<dbReference type="Proteomes" id="UP000658258">
    <property type="component" value="Unassembled WGS sequence"/>
</dbReference>
<keyword evidence="3" id="KW-1185">Reference proteome</keyword>
<evidence type="ECO:0000313" key="2">
    <source>
        <dbReference type="EMBL" id="GHE72465.1"/>
    </source>
</evidence>
<organism evidence="2 3">
    <name type="scientific">Roseivirga thermotolerans</name>
    <dbReference type="NCBI Taxonomy" id="1758176"/>
    <lineage>
        <taxon>Bacteria</taxon>
        <taxon>Pseudomonadati</taxon>
        <taxon>Bacteroidota</taxon>
        <taxon>Cytophagia</taxon>
        <taxon>Cytophagales</taxon>
        <taxon>Roseivirgaceae</taxon>
        <taxon>Roseivirga</taxon>
    </lineage>
</organism>